<dbReference type="InterPro" id="IPR028082">
    <property type="entry name" value="Peripla_BP_I"/>
</dbReference>
<accession>A0A2J7Q258</accession>
<comment type="subcellular location">
    <subcellularLocation>
        <location evidence="1">Membrane</location>
    </subcellularLocation>
</comment>
<evidence type="ECO:0000313" key="8">
    <source>
        <dbReference type="Proteomes" id="UP000235965"/>
    </source>
</evidence>
<protein>
    <recommendedName>
        <fullName evidence="6">Receptor ligand binding region domain-containing protein</fullName>
    </recommendedName>
</protein>
<proteinExistence type="predicted"/>
<evidence type="ECO:0000259" key="6">
    <source>
        <dbReference type="Pfam" id="PF01094"/>
    </source>
</evidence>
<sequence>MRPGAPRLAELLSCHLVLVLLMCRPGLPADQQDTKKTLTIGYLAALTGTLKDRQGLAVSGALSMALQQVNNNPSILKNIELVLRWNDTKGDRVRATLVITEMLCDGVAAFIGPEGSCFVESIVSQSRNVPMISYDPDRLRGSRSLLSGAYKGLFPRDQRGRNVKLSHVYVRMAQDLTISVRYPPIIHAPPTRQPCRRHSFTVIS</sequence>
<evidence type="ECO:0000256" key="4">
    <source>
        <dbReference type="ARBA" id="ARBA00023136"/>
    </source>
</evidence>
<dbReference type="EMBL" id="NEVH01019373">
    <property type="protein sequence ID" value="PNF22660.1"/>
    <property type="molecule type" value="Genomic_DNA"/>
</dbReference>
<comment type="caution">
    <text evidence="7">The sequence shown here is derived from an EMBL/GenBank/DDBJ whole genome shotgun (WGS) entry which is preliminary data.</text>
</comment>
<dbReference type="InterPro" id="IPR001828">
    <property type="entry name" value="ANF_lig-bd_rcpt"/>
</dbReference>
<dbReference type="AlphaFoldDB" id="A0A2J7Q258"/>
<dbReference type="OrthoDB" id="5984008at2759"/>
<keyword evidence="5" id="KW-0732">Signal</keyword>
<keyword evidence="4" id="KW-0472">Membrane</keyword>
<organism evidence="7 8">
    <name type="scientific">Cryptotermes secundus</name>
    <dbReference type="NCBI Taxonomy" id="105785"/>
    <lineage>
        <taxon>Eukaryota</taxon>
        <taxon>Metazoa</taxon>
        <taxon>Ecdysozoa</taxon>
        <taxon>Arthropoda</taxon>
        <taxon>Hexapoda</taxon>
        <taxon>Insecta</taxon>
        <taxon>Pterygota</taxon>
        <taxon>Neoptera</taxon>
        <taxon>Polyneoptera</taxon>
        <taxon>Dictyoptera</taxon>
        <taxon>Blattodea</taxon>
        <taxon>Blattoidea</taxon>
        <taxon>Termitoidae</taxon>
        <taxon>Kalotermitidae</taxon>
        <taxon>Cryptotermitinae</taxon>
        <taxon>Cryptotermes</taxon>
    </lineage>
</organism>
<keyword evidence="8" id="KW-1185">Reference proteome</keyword>
<feature type="chain" id="PRO_5014466192" description="Receptor ligand binding region domain-containing protein" evidence="5">
    <location>
        <begin position="30"/>
        <end position="204"/>
    </location>
</feature>
<reference evidence="7 8" key="1">
    <citation type="submission" date="2017-12" db="EMBL/GenBank/DDBJ databases">
        <title>Hemimetabolous genomes reveal molecular basis of termite eusociality.</title>
        <authorList>
            <person name="Harrison M.C."/>
            <person name="Jongepier E."/>
            <person name="Robertson H.M."/>
            <person name="Arning N."/>
            <person name="Bitard-Feildel T."/>
            <person name="Chao H."/>
            <person name="Childers C.P."/>
            <person name="Dinh H."/>
            <person name="Doddapaneni H."/>
            <person name="Dugan S."/>
            <person name="Gowin J."/>
            <person name="Greiner C."/>
            <person name="Han Y."/>
            <person name="Hu H."/>
            <person name="Hughes D.S.T."/>
            <person name="Huylmans A.-K."/>
            <person name="Kemena C."/>
            <person name="Kremer L.P.M."/>
            <person name="Lee S.L."/>
            <person name="Lopez-Ezquerra A."/>
            <person name="Mallet L."/>
            <person name="Monroy-Kuhn J.M."/>
            <person name="Moser A."/>
            <person name="Murali S.C."/>
            <person name="Muzny D.M."/>
            <person name="Otani S."/>
            <person name="Piulachs M.-D."/>
            <person name="Poelchau M."/>
            <person name="Qu J."/>
            <person name="Schaub F."/>
            <person name="Wada-Katsumata A."/>
            <person name="Worley K.C."/>
            <person name="Xie Q."/>
            <person name="Ylla G."/>
            <person name="Poulsen M."/>
            <person name="Gibbs R.A."/>
            <person name="Schal C."/>
            <person name="Richards S."/>
            <person name="Belles X."/>
            <person name="Korb J."/>
            <person name="Bornberg-Bauer E."/>
        </authorList>
    </citation>
    <scope>NUCLEOTIDE SEQUENCE [LARGE SCALE GENOMIC DNA]</scope>
    <source>
        <tissue evidence="7">Whole body</tissue>
    </source>
</reference>
<name>A0A2J7Q258_9NEOP</name>
<dbReference type="SUPFAM" id="SSF53822">
    <property type="entry name" value="Periplasmic binding protein-like I"/>
    <property type="match status" value="1"/>
</dbReference>
<feature type="signal peptide" evidence="5">
    <location>
        <begin position="1"/>
        <end position="29"/>
    </location>
</feature>
<gene>
    <name evidence="7" type="ORF">B7P43_G07107</name>
</gene>
<keyword evidence="2" id="KW-0812">Transmembrane</keyword>
<dbReference type="Gene3D" id="3.40.50.2300">
    <property type="match status" value="1"/>
</dbReference>
<evidence type="ECO:0000313" key="7">
    <source>
        <dbReference type="EMBL" id="PNF22660.1"/>
    </source>
</evidence>
<dbReference type="Pfam" id="PF01094">
    <property type="entry name" value="ANF_receptor"/>
    <property type="match status" value="1"/>
</dbReference>
<dbReference type="GO" id="GO:0016020">
    <property type="term" value="C:membrane"/>
    <property type="evidence" value="ECO:0007669"/>
    <property type="project" value="UniProtKB-SubCell"/>
</dbReference>
<dbReference type="STRING" id="105785.A0A2J7Q258"/>
<evidence type="ECO:0000256" key="2">
    <source>
        <dbReference type="ARBA" id="ARBA00022692"/>
    </source>
</evidence>
<dbReference type="Proteomes" id="UP000235965">
    <property type="component" value="Unassembled WGS sequence"/>
</dbReference>
<keyword evidence="3" id="KW-1133">Transmembrane helix</keyword>
<feature type="domain" description="Receptor ligand binding region" evidence="6">
    <location>
        <begin position="59"/>
        <end position="134"/>
    </location>
</feature>
<evidence type="ECO:0000256" key="1">
    <source>
        <dbReference type="ARBA" id="ARBA00004370"/>
    </source>
</evidence>
<dbReference type="InParanoid" id="A0A2J7Q258"/>
<evidence type="ECO:0000256" key="5">
    <source>
        <dbReference type="SAM" id="SignalP"/>
    </source>
</evidence>
<evidence type="ECO:0000256" key="3">
    <source>
        <dbReference type="ARBA" id="ARBA00022989"/>
    </source>
</evidence>